<keyword evidence="5" id="KW-1185">Reference proteome</keyword>
<comment type="caution">
    <text evidence="4">The sequence shown here is derived from an EMBL/GenBank/DDBJ whole genome shotgun (WGS) entry which is preliminary data.</text>
</comment>
<dbReference type="AlphaFoldDB" id="A0A8J6PCF2"/>
<feature type="chain" id="PRO_5035251074" evidence="2">
    <location>
        <begin position="26"/>
        <end position="931"/>
    </location>
</feature>
<gene>
    <name evidence="4" type="ORF">H9Y05_08960</name>
</gene>
<dbReference type="SUPFAM" id="SSF56935">
    <property type="entry name" value="Porins"/>
    <property type="match status" value="1"/>
</dbReference>
<organism evidence="4 5">
    <name type="scientific">Taishania pollutisoli</name>
    <dbReference type="NCBI Taxonomy" id="2766479"/>
    <lineage>
        <taxon>Bacteria</taxon>
        <taxon>Pseudomonadati</taxon>
        <taxon>Bacteroidota</taxon>
        <taxon>Flavobacteriia</taxon>
        <taxon>Flavobacteriales</taxon>
        <taxon>Crocinitomicaceae</taxon>
        <taxon>Taishania</taxon>
    </lineage>
</organism>
<feature type="domain" description="Outer membrane protein beta-barrel" evidence="3">
    <location>
        <begin position="452"/>
        <end position="824"/>
    </location>
</feature>
<proteinExistence type="predicted"/>
<evidence type="ECO:0000259" key="3">
    <source>
        <dbReference type="Pfam" id="PF14905"/>
    </source>
</evidence>
<dbReference type="Pfam" id="PF13715">
    <property type="entry name" value="CarbopepD_reg_2"/>
    <property type="match status" value="1"/>
</dbReference>
<evidence type="ECO:0000256" key="2">
    <source>
        <dbReference type="SAM" id="SignalP"/>
    </source>
</evidence>
<dbReference type="RefSeq" id="WP_216714080.1">
    <property type="nucleotide sequence ID" value="NZ_JACVEL010000005.1"/>
</dbReference>
<dbReference type="InterPro" id="IPR041700">
    <property type="entry name" value="OMP_b-brl_3"/>
</dbReference>
<evidence type="ECO:0000313" key="4">
    <source>
        <dbReference type="EMBL" id="MBC9812598.1"/>
    </source>
</evidence>
<feature type="region of interest" description="Disordered" evidence="1">
    <location>
        <begin position="288"/>
        <end position="307"/>
    </location>
</feature>
<dbReference type="Proteomes" id="UP000652681">
    <property type="component" value="Unassembled WGS sequence"/>
</dbReference>
<dbReference type="SUPFAM" id="SSF49464">
    <property type="entry name" value="Carboxypeptidase regulatory domain-like"/>
    <property type="match status" value="1"/>
</dbReference>
<dbReference type="EMBL" id="JACVEL010000005">
    <property type="protein sequence ID" value="MBC9812598.1"/>
    <property type="molecule type" value="Genomic_DNA"/>
</dbReference>
<feature type="signal peptide" evidence="2">
    <location>
        <begin position="1"/>
        <end position="25"/>
    </location>
</feature>
<dbReference type="InterPro" id="IPR008969">
    <property type="entry name" value="CarboxyPept-like_regulatory"/>
</dbReference>
<feature type="compositionally biased region" description="Gly residues" evidence="1">
    <location>
        <begin position="293"/>
        <end position="306"/>
    </location>
</feature>
<protein>
    <submittedName>
        <fullName evidence="4">TonB-dependent receptor</fullName>
    </submittedName>
</protein>
<evidence type="ECO:0000256" key="1">
    <source>
        <dbReference type="SAM" id="MobiDB-lite"/>
    </source>
</evidence>
<keyword evidence="2" id="KW-0732">Signal</keyword>
<sequence length="931" mass="103053">MKSFVRVIVVVIAAFSSFYTFSQQAELKGRVTDKKTTESIPDAKVMLLSPGDSSVVTGTSSDEEGNYRISAAPGTYILKVTVLTYNDEVRTIRLPGGATELAIVLSSDAKLIDEVSVEAKAIRVEQKGDTTQYNADAFKTNPDATVEDLVTKMPGITVENGVVKAQGEQIKKVFIDGEEFFGDDAAAALKNLPAEIVSKIQIYDNESDQAKFTGISDGTEAKALNIVTKTGKNQGQFGKIYAGYGYPDLYLGGLNINIFKGKSKISIVGMTNNVNQQNFSSEDILGLSSSGSASGGQGGRGPGGRGAAENFIVGQENGISTTHSIGINYSDRWGTKTKVTGSYFFNASKNENRQLTEREYILSSQSGQLYNEDYSAVTRNYNHRMNFRFDVQLDSLNSIVIAPKLSYQGNDRTKEMFATTADKQASLLNQIANSTYGDNKGINAGTSFLWRHKFMKPKRTLSMNLSGTYNNRLGESGQESLAEYYDALAGDSSATINQFADNKTNGYITSLRVSYTEPLNDYWSSEYSYTPSYTLSNADKRTYNYDPNTGVYNTMDTLLSNVFQNKTIGNEIGTNFRFRKNKANVQIGLSYLNTLLLNNQEFPVNRNVNLVFHNLLPNVRFRYEFSKTKSIQLNYRAGTRTPSIDQLQNVIDNSNPLSLSSGNEKLKQQYNHRVFGRFNVTNVTKGSNFFVFLSGEVSSDYITNSTIIATSDTLIDGTIQLARGAQYRKPVNLDGKWNTNGYVSYGIPLSALKLNLNFNLGGGYGVTPGLINNELNRSNTRNGNAGVTIASNISPKIDFAVGYTFNYNNAVNSRQGSTNNEYFVQNLYAKFNWIVKERLVFNTNYALNAYAGLSSDFNQTIMLWNAGIGYKFLPKKQLEVRLSVFDILNNNNSIARNVTESYIEDVESRVLNRYFMLTATYNLRNFGTPAK</sequence>
<dbReference type="Pfam" id="PF14905">
    <property type="entry name" value="OMP_b-brl_3"/>
    <property type="match status" value="1"/>
</dbReference>
<dbReference type="Gene3D" id="2.60.40.1120">
    <property type="entry name" value="Carboxypeptidase-like, regulatory domain"/>
    <property type="match status" value="1"/>
</dbReference>
<accession>A0A8J6PCF2</accession>
<evidence type="ECO:0000313" key="5">
    <source>
        <dbReference type="Proteomes" id="UP000652681"/>
    </source>
</evidence>
<keyword evidence="4" id="KW-0675">Receptor</keyword>
<reference evidence="4" key="1">
    <citation type="submission" date="2020-09" db="EMBL/GenBank/DDBJ databases">
        <title>Taishania pollutisoli gen. nov., sp. nov., Isolated from Tetrabromobisphenol A-Contaminated Soil.</title>
        <authorList>
            <person name="Chen Q."/>
        </authorList>
    </citation>
    <scope>NUCLEOTIDE SEQUENCE</scope>
    <source>
        <strain evidence="4">CZZ-1</strain>
    </source>
</reference>
<name>A0A8J6PCF2_9FLAO</name>